<sequence length="376" mass="41763">MHHLLRSRSGDTIALECFDDVSGIKDGVPFAEQDKSGLAHNPISDSAIDLWKTFANWLEGRRGGYIPAGTKFVLYVAQPYKGKIAQRLCDCQSPQEAKALIADLRTKFWGTKPAYEKRAAIPESLGKYLNVVLQAKDATLTEIIRSFTLERGIGSPYDEIAAEIGNAPVGAENVPEILKQLAGWIRTTTFKQVEKSRAVSISRDEFFIEYLAAVRKFDRTDTILPSFATKPTAEETQAELLLGQTYVRQLHLIEADQGLVLDAVNTYLMAASERTAWAKRGYVHRSSYSLYQDTLLRAWRSKSASVKVAMRGREPADFGITLLSSCLEVDIKLQEKQVPEHFTAGSFHKLANALEIGWHPDFAELLAPAKEALDAA</sequence>
<dbReference type="Proteomes" id="UP000572540">
    <property type="component" value="Unassembled WGS sequence"/>
</dbReference>
<protein>
    <recommendedName>
        <fullName evidence="1">ABC-three component systems C-terminal domain-containing protein</fullName>
    </recommendedName>
</protein>
<comment type="caution">
    <text evidence="2">The sequence shown here is derived from an EMBL/GenBank/DDBJ whole genome shotgun (WGS) entry which is preliminary data.</text>
</comment>
<organism evidence="2 3">
    <name type="scientific">Paraburkholderia bryophila</name>
    <dbReference type="NCBI Taxonomy" id="420952"/>
    <lineage>
        <taxon>Bacteria</taxon>
        <taxon>Pseudomonadati</taxon>
        <taxon>Pseudomonadota</taxon>
        <taxon>Betaproteobacteria</taxon>
        <taxon>Burkholderiales</taxon>
        <taxon>Burkholderiaceae</taxon>
        <taxon>Paraburkholderia</taxon>
    </lineage>
</organism>
<accession>A0A7Y9WDD0</accession>
<evidence type="ECO:0000313" key="2">
    <source>
        <dbReference type="EMBL" id="NYH18774.1"/>
    </source>
</evidence>
<evidence type="ECO:0000313" key="3">
    <source>
        <dbReference type="Proteomes" id="UP000572540"/>
    </source>
</evidence>
<proteinExistence type="predicted"/>
<feature type="domain" description="ABC-three component systems C-terminal" evidence="1">
    <location>
        <begin position="246"/>
        <end position="366"/>
    </location>
</feature>
<name>A0A7Y9WDD0_9BURK</name>
<gene>
    <name evidence="2" type="ORF">GGD41_006002</name>
</gene>
<dbReference type="InterPro" id="IPR046913">
    <property type="entry name" value="ABC-3C_CTD7"/>
</dbReference>
<evidence type="ECO:0000259" key="1">
    <source>
        <dbReference type="Pfam" id="PF20283"/>
    </source>
</evidence>
<dbReference type="EMBL" id="JACCAU010000001">
    <property type="protein sequence ID" value="NYH18774.1"/>
    <property type="molecule type" value="Genomic_DNA"/>
</dbReference>
<dbReference type="Pfam" id="PF20283">
    <property type="entry name" value="CTD7"/>
    <property type="match status" value="1"/>
</dbReference>
<dbReference type="AlphaFoldDB" id="A0A7Y9WDD0"/>
<dbReference type="RefSeq" id="WP_179706308.1">
    <property type="nucleotide sequence ID" value="NZ_JACCAU010000001.1"/>
</dbReference>
<reference evidence="2 3" key="1">
    <citation type="submission" date="2020-07" db="EMBL/GenBank/DDBJ databases">
        <title>Exploring microbial biodiversity for novel pathways involved in the catabolism of aromatic compounds derived from lignin.</title>
        <authorList>
            <person name="Elkins J."/>
        </authorList>
    </citation>
    <scope>NUCLEOTIDE SEQUENCE [LARGE SCALE GENOMIC DNA]</scope>
    <source>
        <strain evidence="2 3">H2C3B</strain>
    </source>
</reference>